<gene>
    <name evidence="1" type="ORF">AA15669_1350</name>
</gene>
<evidence type="ECO:0000313" key="2">
    <source>
        <dbReference type="Proteomes" id="UP001062901"/>
    </source>
</evidence>
<dbReference type="EMBL" id="BAQD01000026">
    <property type="protein sequence ID" value="GBQ07380.1"/>
    <property type="molecule type" value="Genomic_DNA"/>
</dbReference>
<dbReference type="Proteomes" id="UP001062901">
    <property type="component" value="Unassembled WGS sequence"/>
</dbReference>
<proteinExistence type="predicted"/>
<organism evidence="1 2">
    <name type="scientific">Saccharibacter floricola DSM 15669</name>
    <dbReference type="NCBI Taxonomy" id="1123227"/>
    <lineage>
        <taxon>Bacteria</taxon>
        <taxon>Pseudomonadati</taxon>
        <taxon>Pseudomonadota</taxon>
        <taxon>Alphaproteobacteria</taxon>
        <taxon>Acetobacterales</taxon>
        <taxon>Acetobacteraceae</taxon>
        <taxon>Saccharibacter</taxon>
    </lineage>
</organism>
<name>A0ABQ0P2X5_9PROT</name>
<comment type="caution">
    <text evidence="1">The sequence shown here is derived from an EMBL/GenBank/DDBJ whole genome shotgun (WGS) entry which is preliminary data.</text>
</comment>
<sequence>MRGLFVYKRPHQGDINNRKIEKDEAATRCDTGAPPVRMTITGTGFETTISPIPGHYHTPDPQDVDAVLRWRKPIRAAWMGFK</sequence>
<keyword evidence="2" id="KW-1185">Reference proteome</keyword>
<protein>
    <submittedName>
        <fullName evidence="1">Uncharacterized protein</fullName>
    </submittedName>
</protein>
<evidence type="ECO:0000313" key="1">
    <source>
        <dbReference type="EMBL" id="GBQ07380.1"/>
    </source>
</evidence>
<accession>A0ABQ0P2X5</accession>
<reference evidence="1" key="1">
    <citation type="submission" date="2013-04" db="EMBL/GenBank/DDBJ databases">
        <title>The genome sequencing project of 58 acetic acid bacteria.</title>
        <authorList>
            <person name="Okamoto-Kainuma A."/>
            <person name="Ishikawa M."/>
            <person name="Umino S."/>
            <person name="Koizumi Y."/>
            <person name="Shiwa Y."/>
            <person name="Yoshikawa H."/>
            <person name="Matsutani M."/>
            <person name="Matsushita K."/>
        </authorList>
    </citation>
    <scope>NUCLEOTIDE SEQUENCE</scope>
    <source>
        <strain evidence="1">DSM 15669</strain>
    </source>
</reference>